<keyword evidence="5 13" id="KW-0808">Transferase</keyword>
<dbReference type="PATRIC" id="fig|1303.82.peg.603"/>
<evidence type="ECO:0000256" key="7">
    <source>
        <dbReference type="ARBA" id="ARBA00022705"/>
    </source>
</evidence>
<proteinExistence type="inferred from homology"/>
<evidence type="ECO:0000256" key="6">
    <source>
        <dbReference type="ARBA" id="ARBA00022695"/>
    </source>
</evidence>
<keyword evidence="8" id="KW-0239">DNA-directed DNA polymerase</keyword>
<keyword evidence="7" id="KW-0235">DNA replication</keyword>
<dbReference type="InterPro" id="IPR040982">
    <property type="entry name" value="DNA_pol3_finger"/>
</dbReference>
<dbReference type="Gene3D" id="3.20.20.140">
    <property type="entry name" value="Metal-dependent hydrolases"/>
    <property type="match status" value="1"/>
</dbReference>
<dbReference type="SMART" id="SM00481">
    <property type="entry name" value="POLIIIAc"/>
    <property type="match status" value="1"/>
</dbReference>
<evidence type="ECO:0000256" key="5">
    <source>
        <dbReference type="ARBA" id="ARBA00022679"/>
    </source>
</evidence>
<reference evidence="13 14" key="1">
    <citation type="submission" date="2016-01" db="EMBL/GenBank/DDBJ databases">
        <title>Highly variable Streptococcus oralis are common among viridans streptococci isolated from primates.</title>
        <authorList>
            <person name="Denapaite D."/>
            <person name="Rieger M."/>
            <person name="Koendgen S."/>
            <person name="Brueckner R."/>
            <person name="Ochigava I."/>
            <person name="Kappeler P."/>
            <person name="Maetz-Rensing K."/>
            <person name="Leendertz F."/>
            <person name="Hakenbeck R."/>
        </authorList>
    </citation>
    <scope>NUCLEOTIDE SEQUENCE [LARGE SCALE GENOMIC DNA]</scope>
    <source>
        <strain evidence="13 14">DD27</strain>
    </source>
</reference>
<dbReference type="InterPro" id="IPR029460">
    <property type="entry name" value="DNAPol_HHH"/>
</dbReference>
<evidence type="ECO:0000256" key="3">
    <source>
        <dbReference type="ARBA" id="ARBA00012417"/>
    </source>
</evidence>
<dbReference type="Proteomes" id="UP000072363">
    <property type="component" value="Unassembled WGS sequence"/>
</dbReference>
<comment type="similarity">
    <text evidence="2">Belongs to the DNA polymerase type-C family. DnaE subfamily.</text>
</comment>
<dbReference type="GO" id="GO:0006260">
    <property type="term" value="P:DNA replication"/>
    <property type="evidence" value="ECO:0007669"/>
    <property type="project" value="UniProtKB-KW"/>
</dbReference>
<evidence type="ECO:0000313" key="14">
    <source>
        <dbReference type="Proteomes" id="UP000072363"/>
    </source>
</evidence>
<gene>
    <name evidence="13" type="ORF">SORDD27_00565</name>
</gene>
<dbReference type="Gene3D" id="1.10.150.870">
    <property type="match status" value="1"/>
</dbReference>
<dbReference type="NCBIfam" id="NF005582">
    <property type="entry name" value="PRK07279.1"/>
    <property type="match status" value="1"/>
</dbReference>
<dbReference type="PANTHER" id="PTHR32294:SF0">
    <property type="entry name" value="DNA POLYMERASE III SUBUNIT ALPHA"/>
    <property type="match status" value="1"/>
</dbReference>
<dbReference type="InterPro" id="IPR004805">
    <property type="entry name" value="DnaE2/DnaE/PolC"/>
</dbReference>
<dbReference type="GO" id="GO:0008408">
    <property type="term" value="F:3'-5' exonuclease activity"/>
    <property type="evidence" value="ECO:0007669"/>
    <property type="project" value="InterPro"/>
</dbReference>
<dbReference type="NCBIfam" id="TIGR00594">
    <property type="entry name" value="polc"/>
    <property type="match status" value="1"/>
</dbReference>
<evidence type="ECO:0000256" key="9">
    <source>
        <dbReference type="ARBA" id="ARBA00025611"/>
    </source>
</evidence>
<accession>A0A139PZ92</accession>
<evidence type="ECO:0000313" key="13">
    <source>
        <dbReference type="EMBL" id="KXT95481.1"/>
    </source>
</evidence>
<dbReference type="Gene3D" id="1.10.10.1600">
    <property type="entry name" value="Bacterial DNA polymerase III alpha subunit, thumb domain"/>
    <property type="match status" value="1"/>
</dbReference>
<comment type="caution">
    <text evidence="13">The sequence shown here is derived from an EMBL/GenBank/DDBJ whole genome shotgun (WGS) entry which is preliminary data.</text>
</comment>
<comment type="subunit">
    <text evidence="10">DNA polymerase III contains a core (composed of alpha, epsilon and theta chains) that associates with a tau subunit. This core dimerizes to form the POLIII' complex. PolIII' associates with the gamma complex (composed of gamma, delta, delta', psi and chi chains) and with the beta chain to form the complete DNA polymerase III complex.</text>
</comment>
<comment type="catalytic activity">
    <reaction evidence="11">
        <text>DNA(n) + a 2'-deoxyribonucleoside 5'-triphosphate = DNA(n+1) + diphosphate</text>
        <dbReference type="Rhea" id="RHEA:22508"/>
        <dbReference type="Rhea" id="RHEA-COMP:17339"/>
        <dbReference type="Rhea" id="RHEA-COMP:17340"/>
        <dbReference type="ChEBI" id="CHEBI:33019"/>
        <dbReference type="ChEBI" id="CHEBI:61560"/>
        <dbReference type="ChEBI" id="CHEBI:173112"/>
        <dbReference type="EC" id="2.7.7.7"/>
    </reaction>
</comment>
<dbReference type="GO" id="GO:0003676">
    <property type="term" value="F:nucleic acid binding"/>
    <property type="evidence" value="ECO:0007669"/>
    <property type="project" value="InterPro"/>
</dbReference>
<comment type="subcellular location">
    <subcellularLocation>
        <location evidence="1">Cytoplasm</location>
    </subcellularLocation>
</comment>
<evidence type="ECO:0000256" key="1">
    <source>
        <dbReference type="ARBA" id="ARBA00004496"/>
    </source>
</evidence>
<evidence type="ECO:0000259" key="12">
    <source>
        <dbReference type="SMART" id="SM00481"/>
    </source>
</evidence>
<dbReference type="Pfam" id="PF17657">
    <property type="entry name" value="DNA_pol3_finger"/>
    <property type="match status" value="1"/>
</dbReference>
<dbReference type="InterPro" id="IPR011708">
    <property type="entry name" value="DNA_pol3_alpha_NTPase_dom"/>
</dbReference>
<dbReference type="CDD" id="cd07431">
    <property type="entry name" value="PHP_PolIIIA"/>
    <property type="match status" value="1"/>
</dbReference>
<dbReference type="InterPro" id="IPR016195">
    <property type="entry name" value="Pol/histidinol_Pase-like"/>
</dbReference>
<evidence type="ECO:0000256" key="4">
    <source>
        <dbReference type="ARBA" id="ARBA00019114"/>
    </source>
</evidence>
<comment type="function">
    <text evidence="9">DNA polymerase III is a complex, multichain enzyme responsible for most of the replicative synthesis in bacteria. This DNA polymerase also exhibits 3' to 5' exonuclease activity. The alpha chain is the DNA polymerase.</text>
</comment>
<dbReference type="SUPFAM" id="SSF50249">
    <property type="entry name" value="Nucleic acid-binding proteins"/>
    <property type="match status" value="1"/>
</dbReference>
<dbReference type="Gene3D" id="2.40.50.140">
    <property type="entry name" value="Nucleic acid-binding proteins"/>
    <property type="match status" value="1"/>
</dbReference>
<organism evidence="13 14">
    <name type="scientific">Streptococcus oralis</name>
    <dbReference type="NCBI Taxonomy" id="1303"/>
    <lineage>
        <taxon>Bacteria</taxon>
        <taxon>Bacillati</taxon>
        <taxon>Bacillota</taxon>
        <taxon>Bacilli</taxon>
        <taxon>Lactobacillales</taxon>
        <taxon>Streptococcaceae</taxon>
        <taxon>Streptococcus</taxon>
    </lineage>
</organism>
<dbReference type="SUPFAM" id="SSF89550">
    <property type="entry name" value="PHP domain-like"/>
    <property type="match status" value="1"/>
</dbReference>
<dbReference type="InterPro" id="IPR041931">
    <property type="entry name" value="DNA_pol3_alpha_thumb_dom"/>
</dbReference>
<sequence length="1044" mass="119639">MIAQLDTKTVYSFMESVVSIEKYVQMAKEYGYSHLAIMDVDNLYGAYHFLEATRKHGIQPLIGLEMTLVKDEENLSLRFLALSTKGYQELMKLSTLKMTGRKNWSDFTSHLEDVAIIVPYFNGVEQLDLGVDFFIGVSPDTPQEVFIRPILPLYQVNSFEKEDLQVLQILSAVKDNVSLREVDLHSQQGIFLPASDLEARFKNRFPQALANLQGLIENVSYQIDPSLKLPRFNPERPAVEELRERAEQGLSDKGLTSAIYHERLNEELAVIHDMGFDDYFLVVWDLLRFGRSQGYYMGMGRGSAVGSLVAYSLDITGIDPVEKNLIFERFLNRERYTMPDIDIDIPDLYRPEFIRYVRDRYGSQHVAQIVTYSTFGAKQAIRDVFKRYGVPEYELTNITKKISFRDTLTTAYEKNLQFRQVINSKMEYQKAFEIARKIEGYPRQTSIHAAGVVMSDQDLTDYIPLKYGEDMLITQYDAHGVEANGLLKMDFLGLRNLTFVQKMQELLAESEGVHLKIEDIDLEDKETLALFAAGNTKGIFQFEQPGAIRLLKRVQPQVFEEVVATTSLNRPGASDYIDNFVARKHGKEKVTVLDPALKDILSSTYGIMLYQEQVMQVAQRFGGFSLGKADILRRAMGKKNAKEMHLMKEDFITGAMKLGHTEEKANQVFAVMEKFAGYGFNRSHAYAYSALAFQLAYFKTHYPAIFFQVMLNYSSSDYIVDALQMGFEVAPLAINSIPYHDKITQEKIYLGLKAVKGMPRDLSYWIIENRPFSSIEDFVTRLPKNYKKLSLLTPLVELGLFDEFDKNRQKILVNLPNLFVFVEELGGLFADTNYSWIEADDFTEAEKFYKEQELIGVGISAHPLQTLAKQALYPTTPIANLTEGAQATLLVEIQKIKVIRTKKGESMAFLQVHDSKSRLDVTVFSDQYRKYASILSEGKFYYINGKVQSRDGRLQMIAQDLKEAVAERFWIQVKNHEKDKEISNILEQYKGPIPVIIRYEEEQKTVVSTQYFVRKDSALEGKIRGNCYENDLSLKIRKIEEFSI</sequence>
<dbReference type="Pfam" id="PF02811">
    <property type="entry name" value="PHP"/>
    <property type="match status" value="1"/>
</dbReference>
<dbReference type="EC" id="2.7.7.7" evidence="3"/>
<protein>
    <recommendedName>
        <fullName evidence="4">DNA polymerase III subunit alpha</fullName>
        <ecNumber evidence="3">2.7.7.7</ecNumber>
    </recommendedName>
</protein>
<dbReference type="InterPro" id="IPR003141">
    <property type="entry name" value="Pol/His_phosphatase_N"/>
</dbReference>
<dbReference type="AlphaFoldDB" id="A0A139PZ92"/>
<evidence type="ECO:0000256" key="11">
    <source>
        <dbReference type="ARBA" id="ARBA00049244"/>
    </source>
</evidence>
<evidence type="ECO:0000256" key="10">
    <source>
        <dbReference type="ARBA" id="ARBA00026073"/>
    </source>
</evidence>
<dbReference type="GO" id="GO:0003887">
    <property type="term" value="F:DNA-directed DNA polymerase activity"/>
    <property type="evidence" value="ECO:0007669"/>
    <property type="project" value="UniProtKB-KW"/>
</dbReference>
<dbReference type="GO" id="GO:0005737">
    <property type="term" value="C:cytoplasm"/>
    <property type="evidence" value="ECO:0007669"/>
    <property type="project" value="UniProtKB-SubCell"/>
</dbReference>
<evidence type="ECO:0000256" key="2">
    <source>
        <dbReference type="ARBA" id="ARBA00009496"/>
    </source>
</evidence>
<dbReference type="PANTHER" id="PTHR32294">
    <property type="entry name" value="DNA POLYMERASE III SUBUNIT ALPHA"/>
    <property type="match status" value="1"/>
</dbReference>
<dbReference type="InterPro" id="IPR004365">
    <property type="entry name" value="NA-bd_OB_tRNA"/>
</dbReference>
<dbReference type="InterPro" id="IPR004013">
    <property type="entry name" value="PHP_dom"/>
</dbReference>
<evidence type="ECO:0000256" key="8">
    <source>
        <dbReference type="ARBA" id="ARBA00022932"/>
    </source>
</evidence>
<keyword evidence="6 13" id="KW-0548">Nucleotidyltransferase</keyword>
<dbReference type="Pfam" id="PF01336">
    <property type="entry name" value="tRNA_anti-codon"/>
    <property type="match status" value="1"/>
</dbReference>
<dbReference type="Pfam" id="PF07733">
    <property type="entry name" value="DNA_pol3_alpha"/>
    <property type="match status" value="1"/>
</dbReference>
<dbReference type="Pfam" id="PF14579">
    <property type="entry name" value="HHH_6"/>
    <property type="match status" value="1"/>
</dbReference>
<dbReference type="EMBL" id="LQNZ01000052">
    <property type="protein sequence ID" value="KXT95481.1"/>
    <property type="molecule type" value="Genomic_DNA"/>
</dbReference>
<name>A0A139PZ92_STROR</name>
<dbReference type="InterPro" id="IPR012340">
    <property type="entry name" value="NA-bd_OB-fold"/>
</dbReference>
<feature type="domain" description="Polymerase/histidinol phosphatase N-terminal" evidence="12">
    <location>
        <begin position="3"/>
        <end position="70"/>
    </location>
</feature>
<dbReference type="CDD" id="cd04485">
    <property type="entry name" value="DnaE_OBF"/>
    <property type="match status" value="1"/>
</dbReference>